<accession>A0A494XE70</accession>
<dbReference type="AlphaFoldDB" id="A0A494XE70"/>
<proteinExistence type="predicted"/>
<dbReference type="EMBL" id="RBZV01000003">
    <property type="protein sequence ID" value="RKP49087.1"/>
    <property type="molecule type" value="Genomic_DNA"/>
</dbReference>
<gene>
    <name evidence="1" type="ORF">D7S89_09780</name>
</gene>
<organism evidence="1 2">
    <name type="scientific">Trinickia fusca</name>
    <dbReference type="NCBI Taxonomy" id="2419777"/>
    <lineage>
        <taxon>Bacteria</taxon>
        <taxon>Pseudomonadati</taxon>
        <taxon>Pseudomonadota</taxon>
        <taxon>Betaproteobacteria</taxon>
        <taxon>Burkholderiales</taxon>
        <taxon>Burkholderiaceae</taxon>
        <taxon>Trinickia</taxon>
    </lineage>
</organism>
<evidence type="ECO:0000313" key="2">
    <source>
        <dbReference type="Proteomes" id="UP000280434"/>
    </source>
</evidence>
<keyword evidence="2" id="KW-1185">Reference proteome</keyword>
<reference evidence="1 2" key="1">
    <citation type="submission" date="2018-10" db="EMBL/GenBank/DDBJ databases">
        <title>Paraburkholderia sp. 7MK8-2, isolated from soil.</title>
        <authorList>
            <person name="Gao Z.-H."/>
            <person name="Qiu L.-H."/>
        </authorList>
    </citation>
    <scope>NUCLEOTIDE SEQUENCE [LARGE SCALE GENOMIC DNA]</scope>
    <source>
        <strain evidence="1 2">7MK8-2</strain>
    </source>
</reference>
<dbReference type="Proteomes" id="UP000280434">
    <property type="component" value="Unassembled WGS sequence"/>
</dbReference>
<evidence type="ECO:0000313" key="1">
    <source>
        <dbReference type="EMBL" id="RKP49087.1"/>
    </source>
</evidence>
<sequence length="117" mass="11855">MLGALSKLGADATVAEMIGATTGLEVLAAISGIGAAGYTGAVIGSLIVAASDSMVCTKSTQVSTAVTRWAGSSGIRVPATMMAFLQRNPEVIINSPSRATYAFRHRTATPKKQAALA</sequence>
<name>A0A494XE70_9BURK</name>
<comment type="caution">
    <text evidence="1">The sequence shown here is derived from an EMBL/GenBank/DDBJ whole genome shotgun (WGS) entry which is preliminary data.</text>
</comment>
<protein>
    <submittedName>
        <fullName evidence="1">Uncharacterized protein</fullName>
    </submittedName>
</protein>